<dbReference type="AlphaFoldDB" id="A0A6J8ATL7"/>
<proteinExistence type="predicted"/>
<dbReference type="Proteomes" id="UP000507470">
    <property type="component" value="Unassembled WGS sequence"/>
</dbReference>
<keyword evidence="2" id="KW-1185">Reference proteome</keyword>
<sequence length="185" mass="20598">MNCNATKAKFTLCLYTQHIDILVKATTDISEIKDIADWEDAVSVCFDRGFVLESNLTVLSKYLQQNNNVQSIWSGSYIAMLPWMEILVLNDIDIQIDIPSDTINSCVYSDCISTEQRYEKDDCRKPYIALCRSSETTDGSDTLTSAVTSLQNGLTDETKGSTTITFTVTEGFQNGMLLLATQSDL</sequence>
<organism evidence="1 2">
    <name type="scientific">Mytilus coruscus</name>
    <name type="common">Sea mussel</name>
    <dbReference type="NCBI Taxonomy" id="42192"/>
    <lineage>
        <taxon>Eukaryota</taxon>
        <taxon>Metazoa</taxon>
        <taxon>Spiralia</taxon>
        <taxon>Lophotrochozoa</taxon>
        <taxon>Mollusca</taxon>
        <taxon>Bivalvia</taxon>
        <taxon>Autobranchia</taxon>
        <taxon>Pteriomorphia</taxon>
        <taxon>Mytilida</taxon>
        <taxon>Mytiloidea</taxon>
        <taxon>Mytilidae</taxon>
        <taxon>Mytilinae</taxon>
        <taxon>Mytilus</taxon>
    </lineage>
</organism>
<gene>
    <name evidence="1" type="ORF">MCOR_10099</name>
</gene>
<evidence type="ECO:0000313" key="1">
    <source>
        <dbReference type="EMBL" id="CAC5371748.1"/>
    </source>
</evidence>
<dbReference type="EMBL" id="CACVKT020001799">
    <property type="protein sequence ID" value="CAC5371748.1"/>
    <property type="molecule type" value="Genomic_DNA"/>
</dbReference>
<protein>
    <submittedName>
        <fullName evidence="1">Uncharacterized protein</fullName>
    </submittedName>
</protein>
<evidence type="ECO:0000313" key="2">
    <source>
        <dbReference type="Proteomes" id="UP000507470"/>
    </source>
</evidence>
<accession>A0A6J8ATL7</accession>
<name>A0A6J8ATL7_MYTCO</name>
<reference evidence="1 2" key="1">
    <citation type="submission" date="2020-06" db="EMBL/GenBank/DDBJ databases">
        <authorList>
            <person name="Li R."/>
            <person name="Bekaert M."/>
        </authorList>
    </citation>
    <scope>NUCLEOTIDE SEQUENCE [LARGE SCALE GENOMIC DNA]</scope>
    <source>
        <strain evidence="2">wild</strain>
    </source>
</reference>